<evidence type="ECO:0000313" key="6">
    <source>
        <dbReference type="EMBL" id="MFD0786013.1"/>
    </source>
</evidence>
<proteinExistence type="predicted"/>
<reference evidence="7" key="1">
    <citation type="journal article" date="2019" name="Int. J. Syst. Evol. Microbiol.">
        <title>The Global Catalogue of Microorganisms (GCM) 10K type strain sequencing project: providing services to taxonomists for standard genome sequencing and annotation.</title>
        <authorList>
            <consortium name="The Broad Institute Genomics Platform"/>
            <consortium name="The Broad Institute Genome Sequencing Center for Infectious Disease"/>
            <person name="Wu L."/>
            <person name="Ma J."/>
        </authorList>
    </citation>
    <scope>NUCLEOTIDE SEQUENCE [LARGE SCALE GENOMIC DNA]</scope>
    <source>
        <strain evidence="7">JCM 32148</strain>
    </source>
</reference>
<dbReference type="Proteomes" id="UP001597053">
    <property type="component" value="Unassembled WGS sequence"/>
</dbReference>
<dbReference type="PANTHER" id="PTHR30055:SF234">
    <property type="entry name" value="HTH-TYPE TRANSCRIPTIONAL REGULATOR BETI"/>
    <property type="match status" value="1"/>
</dbReference>
<protein>
    <submittedName>
        <fullName evidence="6">TetR/AcrR family transcriptional regulator</fullName>
    </submittedName>
</protein>
<organism evidence="6 7">
    <name type="scientific">Micromonospora azadirachtae</name>
    <dbReference type="NCBI Taxonomy" id="1970735"/>
    <lineage>
        <taxon>Bacteria</taxon>
        <taxon>Bacillati</taxon>
        <taxon>Actinomycetota</taxon>
        <taxon>Actinomycetes</taxon>
        <taxon>Micromonosporales</taxon>
        <taxon>Micromonosporaceae</taxon>
        <taxon>Micromonospora</taxon>
    </lineage>
</organism>
<keyword evidence="3" id="KW-0804">Transcription</keyword>
<evidence type="ECO:0000259" key="5">
    <source>
        <dbReference type="PROSITE" id="PS50977"/>
    </source>
</evidence>
<keyword evidence="1" id="KW-0805">Transcription regulation</keyword>
<dbReference type="PANTHER" id="PTHR30055">
    <property type="entry name" value="HTH-TYPE TRANSCRIPTIONAL REGULATOR RUTR"/>
    <property type="match status" value="1"/>
</dbReference>
<dbReference type="EMBL" id="JBHTHM010001106">
    <property type="protein sequence ID" value="MFD0786013.1"/>
    <property type="molecule type" value="Genomic_DNA"/>
</dbReference>
<dbReference type="InterPro" id="IPR049445">
    <property type="entry name" value="TetR_SbtR-like_C"/>
</dbReference>
<keyword evidence="7" id="KW-1185">Reference proteome</keyword>
<accession>A0ABW3A5N2</accession>
<evidence type="ECO:0000256" key="4">
    <source>
        <dbReference type="PROSITE-ProRule" id="PRU00335"/>
    </source>
</evidence>
<gene>
    <name evidence="6" type="ORF">ACFQZ8_19095</name>
</gene>
<dbReference type="PROSITE" id="PS50977">
    <property type="entry name" value="HTH_TETR_2"/>
    <property type="match status" value="1"/>
</dbReference>
<keyword evidence="2 4" id="KW-0238">DNA-binding</keyword>
<name>A0ABW3A5N2_9ACTN</name>
<dbReference type="SUPFAM" id="SSF46689">
    <property type="entry name" value="Homeodomain-like"/>
    <property type="match status" value="1"/>
</dbReference>
<evidence type="ECO:0000256" key="2">
    <source>
        <dbReference type="ARBA" id="ARBA00023125"/>
    </source>
</evidence>
<dbReference type="InterPro" id="IPR009057">
    <property type="entry name" value="Homeodomain-like_sf"/>
</dbReference>
<dbReference type="PRINTS" id="PR00455">
    <property type="entry name" value="HTHTETR"/>
</dbReference>
<feature type="domain" description="HTH tetR-type" evidence="5">
    <location>
        <begin position="18"/>
        <end position="77"/>
    </location>
</feature>
<dbReference type="Pfam" id="PF21597">
    <property type="entry name" value="TetR_C_43"/>
    <property type="match status" value="1"/>
</dbReference>
<dbReference type="Gene3D" id="1.10.357.10">
    <property type="entry name" value="Tetracycline Repressor, domain 2"/>
    <property type="match status" value="1"/>
</dbReference>
<feature type="DNA-binding region" description="H-T-H motif" evidence="4">
    <location>
        <begin position="40"/>
        <end position="59"/>
    </location>
</feature>
<comment type="caution">
    <text evidence="6">The sequence shown here is derived from an EMBL/GenBank/DDBJ whole genome shotgun (WGS) entry which is preliminary data.</text>
</comment>
<dbReference type="InterPro" id="IPR050109">
    <property type="entry name" value="HTH-type_TetR-like_transc_reg"/>
</dbReference>
<dbReference type="InterPro" id="IPR036271">
    <property type="entry name" value="Tet_transcr_reg_TetR-rel_C_sf"/>
</dbReference>
<dbReference type="SUPFAM" id="SSF48498">
    <property type="entry name" value="Tetracyclin repressor-like, C-terminal domain"/>
    <property type="match status" value="1"/>
</dbReference>
<evidence type="ECO:0000256" key="3">
    <source>
        <dbReference type="ARBA" id="ARBA00023163"/>
    </source>
</evidence>
<sequence length="186" mass="20297">MPITDLLAQRRPHRADAARNFDAILAAARAAFGELGAETTLEEVARRAGVGIGTLYRNFRTREDLVEATYLAEVQAVCDYAEEVDRSDPFAGLVSWLRRLVQLANTKRVLVEGLAFNPTAFPAARDALYGAGGSLISQAQRAGQVATDLDIDDVMRFVIGVSLGIYRDETQRERVFQAAVKGLAAR</sequence>
<dbReference type="Pfam" id="PF00440">
    <property type="entry name" value="TetR_N"/>
    <property type="match status" value="1"/>
</dbReference>
<evidence type="ECO:0000256" key="1">
    <source>
        <dbReference type="ARBA" id="ARBA00023015"/>
    </source>
</evidence>
<evidence type="ECO:0000313" key="7">
    <source>
        <dbReference type="Proteomes" id="UP001597053"/>
    </source>
</evidence>
<dbReference type="InterPro" id="IPR001647">
    <property type="entry name" value="HTH_TetR"/>
</dbReference>